<dbReference type="Proteomes" id="UP000681526">
    <property type="component" value="Unassembled WGS sequence"/>
</dbReference>
<feature type="region of interest" description="Disordered" evidence="1">
    <location>
        <begin position="222"/>
        <end position="241"/>
    </location>
</feature>
<dbReference type="SUPFAM" id="SSF55920">
    <property type="entry name" value="Creatinase/aminopeptidase"/>
    <property type="match status" value="1"/>
</dbReference>
<name>A0ABM8UZX0_THEXY</name>
<dbReference type="PANTHER" id="PTHR46112">
    <property type="entry name" value="AMINOPEPTIDASE"/>
    <property type="match status" value="1"/>
</dbReference>
<keyword evidence="4" id="KW-0645">Protease</keyword>
<dbReference type="PANTHER" id="PTHR46112:SF2">
    <property type="entry name" value="XAA-PRO AMINOPEPTIDASE P-RELATED"/>
    <property type="match status" value="1"/>
</dbReference>
<keyword evidence="4" id="KW-0224">Dipeptidase</keyword>
<organism evidence="4 5">
    <name type="scientific">Thermobacillus xylanilyticus</name>
    <dbReference type="NCBI Taxonomy" id="76633"/>
    <lineage>
        <taxon>Bacteria</taxon>
        <taxon>Bacillati</taxon>
        <taxon>Bacillota</taxon>
        <taxon>Bacilli</taxon>
        <taxon>Bacillales</taxon>
        <taxon>Paenibacillaceae</taxon>
        <taxon>Thermobacillus</taxon>
    </lineage>
</organism>
<dbReference type="InterPro" id="IPR000587">
    <property type="entry name" value="Creatinase_N"/>
</dbReference>
<keyword evidence="5" id="KW-1185">Reference proteome</keyword>
<comment type="caution">
    <text evidence="4">The sequence shown here is derived from an EMBL/GenBank/DDBJ whole genome shotgun (WGS) entry which is preliminary data.</text>
</comment>
<dbReference type="InterPro" id="IPR029149">
    <property type="entry name" value="Creatin/AminoP/Spt16_N"/>
</dbReference>
<dbReference type="SUPFAM" id="SSF53092">
    <property type="entry name" value="Creatinase/prolidase N-terminal domain"/>
    <property type="match status" value="1"/>
</dbReference>
<dbReference type="Gene3D" id="3.40.350.10">
    <property type="entry name" value="Creatinase/prolidase N-terminal domain"/>
    <property type="match status" value="1"/>
</dbReference>
<dbReference type="Gene3D" id="3.90.230.10">
    <property type="entry name" value="Creatinase/methionine aminopeptidase superfamily"/>
    <property type="match status" value="1"/>
</dbReference>
<evidence type="ECO:0000313" key="4">
    <source>
        <dbReference type="EMBL" id="CAG5077334.1"/>
    </source>
</evidence>
<dbReference type="Pfam" id="PF00557">
    <property type="entry name" value="Peptidase_M24"/>
    <property type="match status" value="1"/>
</dbReference>
<dbReference type="EMBL" id="CAJRAY010000005">
    <property type="protein sequence ID" value="CAG5077334.1"/>
    <property type="molecule type" value="Genomic_DNA"/>
</dbReference>
<reference evidence="4 5" key="1">
    <citation type="submission" date="2021-04" db="EMBL/GenBank/DDBJ databases">
        <authorList>
            <person name="Rakotoarivonina H."/>
        </authorList>
    </citation>
    <scope>NUCLEOTIDE SEQUENCE [LARGE SCALE GENOMIC DNA]</scope>
    <source>
        <strain evidence="4 5">XE</strain>
    </source>
</reference>
<evidence type="ECO:0000259" key="3">
    <source>
        <dbReference type="Pfam" id="PF01321"/>
    </source>
</evidence>
<dbReference type="GO" id="GO:0102009">
    <property type="term" value="F:proline dipeptidase activity"/>
    <property type="evidence" value="ECO:0007669"/>
    <property type="project" value="UniProtKB-EC"/>
</dbReference>
<dbReference type="InterPro" id="IPR036005">
    <property type="entry name" value="Creatinase/aminopeptidase-like"/>
</dbReference>
<dbReference type="EC" id="3.4.13.9" evidence="4"/>
<accession>A0ABM8UZX0</accession>
<dbReference type="RefSeq" id="WP_213483171.1">
    <property type="nucleotide sequence ID" value="NZ_CAJRAY010000005.1"/>
</dbReference>
<dbReference type="PRINTS" id="PR00599">
    <property type="entry name" value="MAPEPTIDASE"/>
</dbReference>
<dbReference type="Pfam" id="PF01321">
    <property type="entry name" value="Creatinase_N"/>
    <property type="match status" value="1"/>
</dbReference>
<feature type="domain" description="Peptidase M24" evidence="2">
    <location>
        <begin position="152"/>
        <end position="385"/>
    </location>
</feature>
<dbReference type="InterPro" id="IPR001714">
    <property type="entry name" value="Pept_M24_MAP"/>
</dbReference>
<evidence type="ECO:0000256" key="1">
    <source>
        <dbReference type="SAM" id="MobiDB-lite"/>
    </source>
</evidence>
<evidence type="ECO:0000259" key="2">
    <source>
        <dbReference type="Pfam" id="PF00557"/>
    </source>
</evidence>
<protein>
    <submittedName>
        <fullName evidence="4">Xaa-pro dipeptidase</fullName>
        <ecNumber evidence="4">3.4.13.9</ecNumber>
    </submittedName>
</protein>
<feature type="domain" description="Creatinase N-terminal" evidence="3">
    <location>
        <begin position="13"/>
        <end position="144"/>
    </location>
</feature>
<proteinExistence type="predicted"/>
<keyword evidence="4" id="KW-0378">Hydrolase</keyword>
<sequence length="404" mass="43668">MEHALPAGETEKRIARLQEQLKAGGYAGMLVSQNTDLYYLTGTMQAGYLFVPDEGEPTLYVRRSVARAERESRVRTKPLGSFKAFGAELAADFPPLTGSGERRTVLTPLDALPAQLYLRLAELLRGAGAELADGSAMMRRLRMVKSPHEIGRIQAAARAAAEALDEALPLLREGVTELEWMAAYEHAVRKRGHIGTMRMRAYNLEVLTGMVGAGEAAAEPSAFDGPAGGRGLGPAAAQSVSRRPIGRNEPILIDIGCCIDGYIIDQTRTAVIGALPDDLLAAYETSVRIIRRAEELLVPGTPAERLYEEAVRMADEAGLADHFMGFGADRVRFLGHGIGLEVDEWPVLARGFDMPLEPGMVIAVEPKFTFPGRGVVGIENSYAVQSEGPPLALTLTPERLIRLP</sequence>
<evidence type="ECO:0000313" key="5">
    <source>
        <dbReference type="Proteomes" id="UP000681526"/>
    </source>
</evidence>
<dbReference type="CDD" id="cd01066">
    <property type="entry name" value="APP_MetAP"/>
    <property type="match status" value="1"/>
</dbReference>
<dbReference type="InterPro" id="IPR050659">
    <property type="entry name" value="Peptidase_M24B"/>
</dbReference>
<gene>
    <name evidence="4" type="primary">txxe 173-pepQ-1</name>
    <name evidence="4" type="ORF">TXXE_01450</name>
</gene>
<dbReference type="InterPro" id="IPR000994">
    <property type="entry name" value="Pept_M24"/>
</dbReference>